<evidence type="ECO:0000256" key="3">
    <source>
        <dbReference type="RuleBase" id="RU000363"/>
    </source>
</evidence>
<keyword evidence="2" id="KW-0560">Oxidoreductase</keyword>
<dbReference type="PROSITE" id="PS00061">
    <property type="entry name" value="ADH_SHORT"/>
    <property type="match status" value="1"/>
</dbReference>
<dbReference type="Pfam" id="PF00106">
    <property type="entry name" value="adh_short"/>
    <property type="match status" value="1"/>
</dbReference>
<protein>
    <submittedName>
        <fullName evidence="4">SDR family oxidoreductase</fullName>
    </submittedName>
</protein>
<dbReference type="FunFam" id="3.40.50.720:FF:000047">
    <property type="entry name" value="NADP-dependent L-serine/L-allo-threonine dehydrogenase"/>
    <property type="match status" value="1"/>
</dbReference>
<dbReference type="PIRSF" id="PIRSF000126">
    <property type="entry name" value="11-beta-HSD1"/>
    <property type="match status" value="1"/>
</dbReference>
<dbReference type="InterPro" id="IPR020904">
    <property type="entry name" value="Sc_DH/Rdtase_CS"/>
</dbReference>
<dbReference type="PANTHER" id="PTHR44196">
    <property type="entry name" value="DEHYDROGENASE/REDUCTASE SDR FAMILY MEMBER 7B"/>
    <property type="match status" value="1"/>
</dbReference>
<dbReference type="Proteomes" id="UP001139011">
    <property type="component" value="Unassembled WGS sequence"/>
</dbReference>
<organism evidence="4 5">
    <name type="scientific">Fictibacillus marinisediminis</name>
    <dbReference type="NCBI Taxonomy" id="2878389"/>
    <lineage>
        <taxon>Bacteria</taxon>
        <taxon>Bacillati</taxon>
        <taxon>Bacillota</taxon>
        <taxon>Bacilli</taxon>
        <taxon>Bacillales</taxon>
        <taxon>Fictibacillaceae</taxon>
        <taxon>Fictibacillus</taxon>
    </lineage>
</organism>
<evidence type="ECO:0000313" key="4">
    <source>
        <dbReference type="EMBL" id="MCK6257611.1"/>
    </source>
</evidence>
<dbReference type="PANTHER" id="PTHR44196:SF1">
    <property type="entry name" value="DEHYDROGENASE_REDUCTASE SDR FAMILY MEMBER 7B"/>
    <property type="match status" value="1"/>
</dbReference>
<gene>
    <name evidence="4" type="ORF">LCY76_13530</name>
</gene>
<dbReference type="PRINTS" id="PR00081">
    <property type="entry name" value="GDHRDH"/>
</dbReference>
<dbReference type="InterPro" id="IPR036291">
    <property type="entry name" value="NAD(P)-bd_dom_sf"/>
</dbReference>
<dbReference type="InterPro" id="IPR002347">
    <property type="entry name" value="SDR_fam"/>
</dbReference>
<dbReference type="EMBL" id="JAIWJX010000002">
    <property type="protein sequence ID" value="MCK6257611.1"/>
    <property type="molecule type" value="Genomic_DNA"/>
</dbReference>
<comment type="similarity">
    <text evidence="1 3">Belongs to the short-chain dehydrogenases/reductases (SDR) family.</text>
</comment>
<keyword evidence="5" id="KW-1185">Reference proteome</keyword>
<reference evidence="4" key="1">
    <citation type="submission" date="2021-09" db="EMBL/GenBank/DDBJ databases">
        <title>Genome analysis of Fictibacillus sp. KIGAM418 isolated from marine sediment.</title>
        <authorList>
            <person name="Seo M.-J."/>
            <person name="Cho E.-S."/>
            <person name="Hwang C.Y."/>
        </authorList>
    </citation>
    <scope>NUCLEOTIDE SEQUENCE</scope>
    <source>
        <strain evidence="4">KIGAM418</strain>
    </source>
</reference>
<dbReference type="Gene3D" id="3.40.50.720">
    <property type="entry name" value="NAD(P)-binding Rossmann-like Domain"/>
    <property type="match status" value="1"/>
</dbReference>
<comment type="caution">
    <text evidence="4">The sequence shown here is derived from an EMBL/GenBank/DDBJ whole genome shotgun (WGS) entry which is preliminary data.</text>
</comment>
<dbReference type="PRINTS" id="PR00080">
    <property type="entry name" value="SDRFAMILY"/>
</dbReference>
<dbReference type="RefSeq" id="WP_248253062.1">
    <property type="nucleotide sequence ID" value="NZ_JAIWJX010000002.1"/>
</dbReference>
<evidence type="ECO:0000256" key="1">
    <source>
        <dbReference type="ARBA" id="ARBA00006484"/>
    </source>
</evidence>
<dbReference type="GO" id="GO:0016020">
    <property type="term" value="C:membrane"/>
    <property type="evidence" value="ECO:0007669"/>
    <property type="project" value="TreeGrafter"/>
</dbReference>
<dbReference type="SUPFAM" id="SSF51735">
    <property type="entry name" value="NAD(P)-binding Rossmann-fold domains"/>
    <property type="match status" value="1"/>
</dbReference>
<dbReference type="AlphaFoldDB" id="A0A9X1XCH4"/>
<sequence>MKDLKGKTVVITGASGGLGARIAFDAASLGAKPVLIARSLDKLVNVKKDLKEHFDVEALIYSLDVSNAEEVKAVFAEITRTVSVDVLINNAGFGIFDYFIDADLNDLSRMLQTNVVGLMACTQAVLPQMLERRSGHIINIASQAGKISTPKSSGYAASKHAVLGFSNGLRMELANSGIWVTAINPGPIETNFFSIADKSGSYEKNIKKWMLSPEYVSKKIISAIGRPVREINLPLWMNAGSTLYQLFPKLVEKLGGNAFKQK</sequence>
<evidence type="ECO:0000256" key="2">
    <source>
        <dbReference type="ARBA" id="ARBA00023002"/>
    </source>
</evidence>
<name>A0A9X1XCH4_9BACL</name>
<evidence type="ECO:0000313" key="5">
    <source>
        <dbReference type="Proteomes" id="UP001139011"/>
    </source>
</evidence>
<dbReference type="GO" id="GO:0016616">
    <property type="term" value="F:oxidoreductase activity, acting on the CH-OH group of donors, NAD or NADP as acceptor"/>
    <property type="evidence" value="ECO:0007669"/>
    <property type="project" value="UniProtKB-ARBA"/>
</dbReference>
<accession>A0A9X1XCH4</accession>
<proteinExistence type="inferred from homology"/>